<evidence type="ECO:0000313" key="1">
    <source>
        <dbReference type="EMBL" id="CAB5068136.1"/>
    </source>
</evidence>
<proteinExistence type="predicted"/>
<organism evidence="1">
    <name type="scientific">freshwater metagenome</name>
    <dbReference type="NCBI Taxonomy" id="449393"/>
    <lineage>
        <taxon>unclassified sequences</taxon>
        <taxon>metagenomes</taxon>
        <taxon>ecological metagenomes</taxon>
    </lineage>
</organism>
<gene>
    <name evidence="1" type="ORF">UFOPK4347_01693</name>
</gene>
<reference evidence="1" key="1">
    <citation type="submission" date="2020-05" db="EMBL/GenBank/DDBJ databases">
        <authorList>
            <person name="Chiriac C."/>
            <person name="Salcher M."/>
            <person name="Ghai R."/>
            <person name="Kavagutti S V."/>
        </authorList>
    </citation>
    <scope>NUCLEOTIDE SEQUENCE</scope>
</reference>
<sequence length="174" mass="20275">MRVGHQTWPRHHFPHRNAGIGDALARELQFSAGVVVIQLHTHRHLRHIVVNAQAFLPTQLVLNNESVVNAVVVDIPPRLFELWPYICTHMVLHRGKHHWAQLCNRHFMARHRVVWVCLKCTRCFCSIDEHLAIRRCEKRQHIHLTCQFAHSFAQVGSTFVVKKLIHCCHAFSFA</sequence>
<protein>
    <submittedName>
        <fullName evidence="1">Unannotated protein</fullName>
    </submittedName>
</protein>
<name>A0A6J7UTH6_9ZZZZ</name>
<accession>A0A6J7UTH6</accession>
<dbReference type="EMBL" id="CAFBQU010000084">
    <property type="protein sequence ID" value="CAB5068136.1"/>
    <property type="molecule type" value="Genomic_DNA"/>
</dbReference>
<dbReference type="AlphaFoldDB" id="A0A6J7UTH6"/>